<evidence type="ECO:0000256" key="2">
    <source>
        <dbReference type="HAMAP-Rule" id="MF_01940"/>
    </source>
</evidence>
<reference evidence="4 5" key="1">
    <citation type="submission" date="2023-02" db="EMBL/GenBank/DDBJ databases">
        <title>Genome Sequence of L. cardiaca H63T.</title>
        <authorList>
            <person name="Lopez A.E."/>
            <person name="Cianciotto N.P."/>
        </authorList>
    </citation>
    <scope>NUCLEOTIDE SEQUENCE [LARGE SCALE GENOMIC DNA]</scope>
    <source>
        <strain evidence="4 5">H63</strain>
    </source>
</reference>
<dbReference type="InterPro" id="IPR009097">
    <property type="entry name" value="Cyclic_Pdiesterase"/>
</dbReference>
<dbReference type="NCBIfam" id="TIGR02258">
    <property type="entry name" value="2_5_ligase"/>
    <property type="match status" value="1"/>
</dbReference>
<organism evidence="4 5">
    <name type="scientific">Legionella cardiaca</name>
    <dbReference type="NCBI Taxonomy" id="1071983"/>
    <lineage>
        <taxon>Bacteria</taxon>
        <taxon>Pseudomonadati</taxon>
        <taxon>Pseudomonadota</taxon>
        <taxon>Gammaproteobacteria</taxon>
        <taxon>Legionellales</taxon>
        <taxon>Legionellaceae</taxon>
        <taxon>Legionella</taxon>
    </lineage>
</organism>
<evidence type="ECO:0000259" key="3">
    <source>
        <dbReference type="Pfam" id="PF02834"/>
    </source>
</evidence>
<dbReference type="Gene3D" id="3.90.1140.10">
    <property type="entry name" value="Cyclic phosphodiesterase"/>
    <property type="match status" value="1"/>
</dbReference>
<feature type="active site" description="Proton donor" evidence="2">
    <location>
        <position position="47"/>
    </location>
</feature>
<gene>
    <name evidence="4" type="primary">thpR</name>
    <name evidence="4" type="ORF">PXX05_01550</name>
</gene>
<evidence type="ECO:0000313" key="4">
    <source>
        <dbReference type="EMBL" id="WED43485.1"/>
    </source>
</evidence>
<dbReference type="RefSeq" id="WP_275089294.1">
    <property type="nucleotide sequence ID" value="NZ_CP119078.1"/>
</dbReference>
<dbReference type="Pfam" id="PF02834">
    <property type="entry name" value="LigT_PEase"/>
    <property type="match status" value="1"/>
</dbReference>
<feature type="short sequence motif" description="HXTX 1" evidence="2">
    <location>
        <begin position="47"/>
        <end position="50"/>
    </location>
</feature>
<comment type="catalytic activity">
    <reaction evidence="2">
        <text>a 3'-end 2',3'-cyclophospho-ribonucleotide-RNA + H2O = a 3'-end 2'-phospho-ribonucleotide-RNA + H(+)</text>
        <dbReference type="Rhea" id="RHEA:11828"/>
        <dbReference type="Rhea" id="RHEA-COMP:10464"/>
        <dbReference type="Rhea" id="RHEA-COMP:17353"/>
        <dbReference type="ChEBI" id="CHEBI:15377"/>
        <dbReference type="ChEBI" id="CHEBI:15378"/>
        <dbReference type="ChEBI" id="CHEBI:83064"/>
        <dbReference type="ChEBI" id="CHEBI:173113"/>
        <dbReference type="EC" id="3.1.4.58"/>
    </reaction>
</comment>
<sequence>MVIRKSRVFFAINFSEKIQQILKEILVTLQRSTLAKNVRWTPWYNLHITLGFLGNIQVEHISQLIANARKELSHSHSFALRLERLQWFPNAKRPRIISVEAGPSAALNEIAHCIRQAIIITNYPAEMRAYRGHLTLGRLRTTHFEKNLFEQIQLPIIPEIIITQIDLLESKPGKEVPCYIPLAHFNLK</sequence>
<accession>A0ABY8AS39</accession>
<dbReference type="PANTHER" id="PTHR35561:SF1">
    <property type="entry name" value="RNA 2',3'-CYCLIC PHOSPHODIESTERASE"/>
    <property type="match status" value="1"/>
</dbReference>
<evidence type="ECO:0000256" key="1">
    <source>
        <dbReference type="ARBA" id="ARBA00022801"/>
    </source>
</evidence>
<name>A0ABY8AS39_9GAMM</name>
<protein>
    <recommendedName>
        <fullName evidence="2">RNA 2',3'-cyclic phosphodiesterase</fullName>
        <shortName evidence="2">RNA 2',3'-CPDase</shortName>
        <ecNumber evidence="2">3.1.4.58</ecNumber>
    </recommendedName>
</protein>
<dbReference type="InterPro" id="IPR014051">
    <property type="entry name" value="Phosphoesterase_HXTX"/>
</dbReference>
<dbReference type="HAMAP" id="MF_01940">
    <property type="entry name" value="RNA_CPDase"/>
    <property type="match status" value="1"/>
</dbReference>
<keyword evidence="5" id="KW-1185">Reference proteome</keyword>
<dbReference type="PANTHER" id="PTHR35561">
    <property type="entry name" value="RNA 2',3'-CYCLIC PHOSPHODIESTERASE"/>
    <property type="match status" value="1"/>
</dbReference>
<feature type="domain" description="Phosphoesterase HXTX" evidence="3">
    <location>
        <begin position="15"/>
        <end position="97"/>
    </location>
</feature>
<dbReference type="EMBL" id="CP119078">
    <property type="protein sequence ID" value="WED43485.1"/>
    <property type="molecule type" value="Genomic_DNA"/>
</dbReference>
<comment type="function">
    <text evidence="2">Hydrolyzes RNA 2',3'-cyclic phosphodiester to an RNA 2'-phosphomonoester.</text>
</comment>
<dbReference type="SUPFAM" id="SSF55144">
    <property type="entry name" value="LigT-like"/>
    <property type="match status" value="1"/>
</dbReference>
<proteinExistence type="inferred from homology"/>
<feature type="short sequence motif" description="HXTX 2" evidence="2">
    <location>
        <begin position="133"/>
        <end position="136"/>
    </location>
</feature>
<comment type="similarity">
    <text evidence="2">Belongs to the 2H phosphoesterase superfamily. ThpR family.</text>
</comment>
<dbReference type="InterPro" id="IPR004175">
    <property type="entry name" value="RNA_CPDase"/>
</dbReference>
<evidence type="ECO:0000313" key="5">
    <source>
        <dbReference type="Proteomes" id="UP001222087"/>
    </source>
</evidence>
<dbReference type="Proteomes" id="UP001222087">
    <property type="component" value="Chromosome"/>
</dbReference>
<feature type="active site" description="Proton acceptor" evidence="2">
    <location>
        <position position="133"/>
    </location>
</feature>
<keyword evidence="1 2" id="KW-0378">Hydrolase</keyword>
<dbReference type="EC" id="3.1.4.58" evidence="2"/>